<accession>A0A4R6BWE4</accession>
<dbReference type="RefSeq" id="WP_133442962.1">
    <property type="nucleotide sequence ID" value="NZ_SCWB01000002.1"/>
</dbReference>
<keyword evidence="11" id="KW-1133">Transmembrane helix</keyword>
<dbReference type="AlphaFoldDB" id="A0A4R6BWE4"/>
<comment type="caution">
    <text evidence="13">The sequence shown here is derived from an EMBL/GenBank/DDBJ whole genome shotgun (WGS) entry which is preliminary data.</text>
</comment>
<feature type="domain" description="Glycosyltransferase 2-like" evidence="12">
    <location>
        <begin position="38"/>
        <end position="157"/>
    </location>
</feature>
<dbReference type="GO" id="GO:0016757">
    <property type="term" value="F:glycosyltransferase activity"/>
    <property type="evidence" value="ECO:0007669"/>
    <property type="project" value="UniProtKB-KW"/>
</dbReference>
<evidence type="ECO:0000256" key="4">
    <source>
        <dbReference type="ARBA" id="ARBA00022679"/>
    </source>
</evidence>
<evidence type="ECO:0000256" key="9">
    <source>
        <dbReference type="ARBA" id="ARBA00038120"/>
    </source>
</evidence>
<organism evidence="13 14">
    <name type="scientific">Macrococcus lamae</name>
    <dbReference type="NCBI Taxonomy" id="198484"/>
    <lineage>
        <taxon>Bacteria</taxon>
        <taxon>Bacillati</taxon>
        <taxon>Bacillota</taxon>
        <taxon>Bacilli</taxon>
        <taxon>Bacillales</taxon>
        <taxon>Staphylococcaceae</taxon>
        <taxon>Macrococcus</taxon>
    </lineage>
</organism>
<evidence type="ECO:0000256" key="7">
    <source>
        <dbReference type="ARBA" id="ARBA00037281"/>
    </source>
</evidence>
<dbReference type="Proteomes" id="UP000294802">
    <property type="component" value="Unassembled WGS sequence"/>
</dbReference>
<dbReference type="Pfam" id="PF00535">
    <property type="entry name" value="Glycos_transf_2"/>
    <property type="match status" value="1"/>
</dbReference>
<dbReference type="GO" id="GO:0016117">
    <property type="term" value="P:carotenoid biosynthetic process"/>
    <property type="evidence" value="ECO:0007669"/>
    <property type="project" value="UniProtKB-KW"/>
</dbReference>
<comment type="pathway">
    <text evidence="8">Carotenoid biosynthesis; staphyloxanthin biosynthesis; staphyloxanthin from farnesyl diphosphate: step 4/5.</text>
</comment>
<protein>
    <recommendedName>
        <fullName evidence="10">4,4'-diaponeurosporenoate glycosyltransferase</fullName>
    </recommendedName>
</protein>
<comment type="similarity">
    <text evidence="9">Belongs to the glycosyltransferase 2 family. CrtQ subfamily.</text>
</comment>
<dbReference type="InterPro" id="IPR029044">
    <property type="entry name" value="Nucleotide-diphossugar_trans"/>
</dbReference>
<sequence length="361" mass="41072">MLIVFVILTLLSLVCGYLMYMRHPVVEEVNTQLQQSVSVIIPARDEEDNLPTLLQSIQMQTMRPLDVIIVDDGSTDNTAVIAEQFGAHVIHFDNQSDWKGKTAACYDGARYARGNILIFMDADTWFNDKSSLAKITATYKEGLLAIQPYHVTKMWYEQLSVLFNILTITGMNIFSVIRPKQNTGAFGPFILCSREDYIKTGGHKEASGEIIEGFALAHNFHQHQLSVTLLLGQGTLNFRMYPRGLRFMMSGWAKHFATGATETLPAVMTLIVLWMTASVTLPLFIIWGLVTGPGHLITAIFSYLIYSSYFYVISRRTGNFNILTALLFPMTFLFFMYVFMRSAFDTYIRKEVKWKGRHIKF</sequence>
<proteinExistence type="inferred from homology"/>
<evidence type="ECO:0000313" key="14">
    <source>
        <dbReference type="Proteomes" id="UP000294802"/>
    </source>
</evidence>
<dbReference type="OrthoDB" id="9806525at2"/>
<evidence type="ECO:0000256" key="10">
    <source>
        <dbReference type="ARBA" id="ARBA00040345"/>
    </source>
</evidence>
<keyword evidence="3" id="KW-0328">Glycosyltransferase</keyword>
<keyword evidence="6 11" id="KW-0472">Membrane</keyword>
<name>A0A4R6BWE4_9STAP</name>
<keyword evidence="14" id="KW-1185">Reference proteome</keyword>
<feature type="transmembrane region" description="Helical" evidence="11">
    <location>
        <begin position="266"/>
        <end position="289"/>
    </location>
</feature>
<dbReference type="PANTHER" id="PTHR43646:SF2">
    <property type="entry name" value="GLYCOSYLTRANSFERASE 2-LIKE DOMAIN-CONTAINING PROTEIN"/>
    <property type="match status" value="1"/>
</dbReference>
<dbReference type="InterPro" id="IPR001173">
    <property type="entry name" value="Glyco_trans_2-like"/>
</dbReference>
<evidence type="ECO:0000256" key="3">
    <source>
        <dbReference type="ARBA" id="ARBA00022676"/>
    </source>
</evidence>
<gene>
    <name evidence="13" type="ORF">ERX29_01725</name>
</gene>
<keyword evidence="4 13" id="KW-0808">Transferase</keyword>
<dbReference type="CDD" id="cd00761">
    <property type="entry name" value="Glyco_tranf_GTA_type"/>
    <property type="match status" value="1"/>
</dbReference>
<dbReference type="Gene3D" id="3.90.550.10">
    <property type="entry name" value="Spore Coat Polysaccharide Biosynthesis Protein SpsA, Chain A"/>
    <property type="match status" value="1"/>
</dbReference>
<keyword evidence="11" id="KW-0812">Transmembrane</keyword>
<evidence type="ECO:0000256" key="11">
    <source>
        <dbReference type="SAM" id="Phobius"/>
    </source>
</evidence>
<dbReference type="PANTHER" id="PTHR43646">
    <property type="entry name" value="GLYCOSYLTRANSFERASE"/>
    <property type="match status" value="1"/>
</dbReference>
<reference evidence="13 14" key="1">
    <citation type="submission" date="2019-01" db="EMBL/GenBank/DDBJ databases">
        <title>Draft genome sequences of the type strains of six Macrococcus species.</title>
        <authorList>
            <person name="Mazhar S."/>
            <person name="Altermann E."/>
            <person name="Hill C."/>
            <person name="Mcauliffe O."/>
        </authorList>
    </citation>
    <scope>NUCLEOTIDE SEQUENCE [LARGE SCALE GENOMIC DNA]</scope>
    <source>
        <strain evidence="13 14">CCM4815</strain>
    </source>
</reference>
<evidence type="ECO:0000259" key="12">
    <source>
        <dbReference type="Pfam" id="PF00535"/>
    </source>
</evidence>
<dbReference type="GO" id="GO:0005886">
    <property type="term" value="C:plasma membrane"/>
    <property type="evidence" value="ECO:0007669"/>
    <property type="project" value="UniProtKB-SubCell"/>
</dbReference>
<evidence type="ECO:0000256" key="1">
    <source>
        <dbReference type="ARBA" id="ARBA00004236"/>
    </source>
</evidence>
<dbReference type="SUPFAM" id="SSF53448">
    <property type="entry name" value="Nucleotide-diphospho-sugar transferases"/>
    <property type="match status" value="1"/>
</dbReference>
<keyword evidence="5" id="KW-0125">Carotenoid biosynthesis</keyword>
<evidence type="ECO:0000256" key="5">
    <source>
        <dbReference type="ARBA" id="ARBA00022746"/>
    </source>
</evidence>
<evidence type="ECO:0000256" key="8">
    <source>
        <dbReference type="ARBA" id="ARBA00037904"/>
    </source>
</evidence>
<evidence type="ECO:0000256" key="6">
    <source>
        <dbReference type="ARBA" id="ARBA00023136"/>
    </source>
</evidence>
<comment type="function">
    <text evidence="7">Catalyzes the glycosylation of 4,4'-diaponeurosporenoate, i.e. the esterification of glucose at the C1'' position with the carboxyl group of 4,4'-diaponeurosporenic acid, to form glycosyl-4,4'-diaponeurosporenoate. This is a step in the biosynthesis of staphyloxanthin, an orange pigment present in most staphylococci strains.</text>
</comment>
<keyword evidence="2" id="KW-1003">Cell membrane</keyword>
<evidence type="ECO:0000256" key="2">
    <source>
        <dbReference type="ARBA" id="ARBA00022475"/>
    </source>
</evidence>
<evidence type="ECO:0000313" key="13">
    <source>
        <dbReference type="EMBL" id="TDM12747.1"/>
    </source>
</evidence>
<feature type="transmembrane region" description="Helical" evidence="11">
    <location>
        <begin position="320"/>
        <end position="340"/>
    </location>
</feature>
<comment type="subcellular location">
    <subcellularLocation>
        <location evidence="1">Cell membrane</location>
    </subcellularLocation>
</comment>
<dbReference type="EMBL" id="SCWB01000002">
    <property type="protein sequence ID" value="TDM12747.1"/>
    <property type="molecule type" value="Genomic_DNA"/>
</dbReference>